<dbReference type="InterPro" id="IPR052747">
    <property type="entry name" value="TA_system_RelE_toxin"/>
</dbReference>
<dbReference type="Pfam" id="PF05016">
    <property type="entry name" value="ParE_toxin"/>
    <property type="match status" value="1"/>
</dbReference>
<proteinExistence type="predicted"/>
<dbReference type="RefSeq" id="WP_190465326.1">
    <property type="nucleotide sequence ID" value="NZ_JACJPW010000038.1"/>
</dbReference>
<keyword evidence="1" id="KW-1277">Toxin-antitoxin system</keyword>
<accession>A0A926ZGZ9</accession>
<protein>
    <submittedName>
        <fullName evidence="2">Type II toxin-antitoxin system RelE/ParE family toxin</fullName>
    </submittedName>
</protein>
<keyword evidence="3" id="KW-1185">Reference proteome</keyword>
<gene>
    <name evidence="2" type="ORF">H6G03_15635</name>
</gene>
<reference evidence="2" key="2">
    <citation type="submission" date="2020-08" db="EMBL/GenBank/DDBJ databases">
        <authorList>
            <person name="Chen M."/>
            <person name="Teng W."/>
            <person name="Zhao L."/>
            <person name="Hu C."/>
            <person name="Zhou Y."/>
            <person name="Han B."/>
            <person name="Song L."/>
            <person name="Shu W."/>
        </authorList>
    </citation>
    <scope>NUCLEOTIDE SEQUENCE</scope>
    <source>
        <strain evidence="2">FACHB-1375</strain>
    </source>
</reference>
<reference evidence="2" key="1">
    <citation type="journal article" date="2015" name="ISME J.">
        <title>Draft Genome Sequence of Streptomyces incarnatus NRRL8089, which Produces the Nucleoside Antibiotic Sinefungin.</title>
        <authorList>
            <person name="Oshima K."/>
            <person name="Hattori M."/>
            <person name="Shimizu H."/>
            <person name="Fukuda K."/>
            <person name="Nemoto M."/>
            <person name="Inagaki K."/>
            <person name="Tamura T."/>
        </authorList>
    </citation>
    <scope>NUCLEOTIDE SEQUENCE</scope>
    <source>
        <strain evidence="2">FACHB-1375</strain>
    </source>
</reference>
<dbReference type="InterPro" id="IPR007712">
    <property type="entry name" value="RelE/ParE_toxin"/>
</dbReference>
<dbReference type="AlphaFoldDB" id="A0A926ZGZ9"/>
<comment type="caution">
    <text evidence="2">The sequence shown here is derived from an EMBL/GenBank/DDBJ whole genome shotgun (WGS) entry which is preliminary data.</text>
</comment>
<sequence>MWKVEYTRRFLKELAALPADIQNRVEPIVFQELESENPFELGYLQKLKGYNDKYKIRVGNYRIGITVEQETNTLICERIAHRKEIYKIFP</sequence>
<organism evidence="2 3">
    <name type="scientific">Aerosakkonema funiforme FACHB-1375</name>
    <dbReference type="NCBI Taxonomy" id="2949571"/>
    <lineage>
        <taxon>Bacteria</taxon>
        <taxon>Bacillati</taxon>
        <taxon>Cyanobacteriota</taxon>
        <taxon>Cyanophyceae</taxon>
        <taxon>Oscillatoriophycideae</taxon>
        <taxon>Aerosakkonematales</taxon>
        <taxon>Aerosakkonemataceae</taxon>
        <taxon>Aerosakkonema</taxon>
    </lineage>
</organism>
<name>A0A926ZGZ9_9CYAN</name>
<evidence type="ECO:0000313" key="3">
    <source>
        <dbReference type="Proteomes" id="UP000641646"/>
    </source>
</evidence>
<dbReference type="SUPFAM" id="SSF143011">
    <property type="entry name" value="RelE-like"/>
    <property type="match status" value="1"/>
</dbReference>
<dbReference type="InterPro" id="IPR035093">
    <property type="entry name" value="RelE/ParE_toxin_dom_sf"/>
</dbReference>
<dbReference type="Proteomes" id="UP000641646">
    <property type="component" value="Unassembled WGS sequence"/>
</dbReference>
<dbReference type="PANTHER" id="PTHR38813">
    <property type="match status" value="1"/>
</dbReference>
<dbReference type="EMBL" id="JACJPW010000038">
    <property type="protein sequence ID" value="MBD2182510.1"/>
    <property type="molecule type" value="Genomic_DNA"/>
</dbReference>
<dbReference type="Gene3D" id="3.30.2310.20">
    <property type="entry name" value="RelE-like"/>
    <property type="match status" value="1"/>
</dbReference>
<evidence type="ECO:0000313" key="2">
    <source>
        <dbReference type="EMBL" id="MBD2182510.1"/>
    </source>
</evidence>
<dbReference type="PANTHER" id="PTHR38813:SF1">
    <property type="entry name" value="TOXIN RELE1-RELATED"/>
    <property type="match status" value="1"/>
</dbReference>
<evidence type="ECO:0000256" key="1">
    <source>
        <dbReference type="ARBA" id="ARBA00022649"/>
    </source>
</evidence>